<dbReference type="InterPro" id="IPR042081">
    <property type="entry name" value="RNA_2'-PTrans_C"/>
</dbReference>
<organism evidence="6 7">
    <name type="scientific">Filimonas zeae</name>
    <dbReference type="NCBI Taxonomy" id="1737353"/>
    <lineage>
        <taxon>Bacteria</taxon>
        <taxon>Pseudomonadati</taxon>
        <taxon>Bacteroidota</taxon>
        <taxon>Chitinophagia</taxon>
        <taxon>Chitinophagales</taxon>
        <taxon>Chitinophagaceae</taxon>
        <taxon>Filimonas</taxon>
    </lineage>
</organism>
<dbReference type="GO" id="GO:0000215">
    <property type="term" value="F:tRNA 2'-phosphotransferase activity"/>
    <property type="evidence" value="ECO:0007669"/>
    <property type="project" value="TreeGrafter"/>
</dbReference>
<evidence type="ECO:0000313" key="7">
    <source>
        <dbReference type="Proteomes" id="UP000627292"/>
    </source>
</evidence>
<protein>
    <recommendedName>
        <fullName evidence="5">Probable RNA 2'-phosphotransferase</fullName>
        <ecNumber evidence="5">2.7.1.-</ecNumber>
    </recommendedName>
</protein>
<comment type="caution">
    <text evidence="6">The sequence shown here is derived from an EMBL/GenBank/DDBJ whole genome shotgun (WGS) entry which is preliminary data.</text>
</comment>
<evidence type="ECO:0000256" key="4">
    <source>
        <dbReference type="ARBA" id="ARBA00025212"/>
    </source>
</evidence>
<dbReference type="Proteomes" id="UP000627292">
    <property type="component" value="Unassembled WGS sequence"/>
</dbReference>
<gene>
    <name evidence="5 6" type="primary">kptA</name>
    <name evidence="6" type="ORF">GCM10011379_11830</name>
</gene>
<dbReference type="GO" id="GO:0003950">
    <property type="term" value="F:NAD+ poly-ADP-ribosyltransferase activity"/>
    <property type="evidence" value="ECO:0007669"/>
    <property type="project" value="InterPro"/>
</dbReference>
<dbReference type="Gene3D" id="1.10.10.970">
    <property type="entry name" value="RNA 2'-phosphotransferase, Tpt1/KptA family, N-terminal domain"/>
    <property type="match status" value="1"/>
</dbReference>
<comment type="function">
    <text evidence="4 5">Removes the 2'-phosphate from RNA via an intermediate in which the phosphate is ADP-ribosylated by NAD followed by a presumed transesterification to release the RNA and generate ADP-ribose 1''-2''-cyclic phosphate (APPR&gt;P). May function as an ADP-ribosylase.</text>
</comment>
<keyword evidence="2 5" id="KW-0808">Transferase</keyword>
<dbReference type="EC" id="2.7.1.-" evidence="5"/>
<sequence>MNEPIKGTSKFLSLVLRHKPETIGLQLDENGWANVDELITKCAATGRIYTPEDLDEIVATNDKKRFAYSEDKRRIRANQGHSIMVELNLPVTEPPEWLYHGTPEKFVAAIRAEGLRKMERQHVHLSGDRETAHKVGSRRGRPVILPVHSGQMHRDGYVFYLSDNGVWLTDHVPTDYID</sequence>
<evidence type="ECO:0000256" key="2">
    <source>
        <dbReference type="ARBA" id="ARBA00022679"/>
    </source>
</evidence>
<dbReference type="Pfam" id="PF01885">
    <property type="entry name" value="PTS_2-RNA"/>
    <property type="match status" value="1"/>
</dbReference>
<evidence type="ECO:0000256" key="3">
    <source>
        <dbReference type="ARBA" id="ARBA00023027"/>
    </source>
</evidence>
<keyword evidence="7" id="KW-1185">Reference proteome</keyword>
<keyword evidence="3 5" id="KW-0520">NAD</keyword>
<dbReference type="PANTHER" id="PTHR12684:SF2">
    <property type="entry name" value="TRNA 2'-PHOSPHOTRANSFERASE 1"/>
    <property type="match status" value="1"/>
</dbReference>
<dbReference type="RefSeq" id="WP_188951043.1">
    <property type="nucleotide sequence ID" value="NZ_BMIB01000001.1"/>
</dbReference>
<proteinExistence type="inferred from homology"/>
<dbReference type="InterPro" id="IPR042080">
    <property type="entry name" value="RNA_2'-PTrans_N"/>
</dbReference>
<dbReference type="NCBIfam" id="NF002014">
    <property type="entry name" value="PRK00819.1-4"/>
    <property type="match status" value="1"/>
</dbReference>
<dbReference type="InterPro" id="IPR022928">
    <property type="entry name" value="RNA_2'-PTrans_KptA"/>
</dbReference>
<reference evidence="6" key="1">
    <citation type="journal article" date="2014" name="Int. J. Syst. Evol. Microbiol.">
        <title>Complete genome sequence of Corynebacterium casei LMG S-19264T (=DSM 44701T), isolated from a smear-ripened cheese.</title>
        <authorList>
            <consortium name="US DOE Joint Genome Institute (JGI-PGF)"/>
            <person name="Walter F."/>
            <person name="Albersmeier A."/>
            <person name="Kalinowski J."/>
            <person name="Ruckert C."/>
        </authorList>
    </citation>
    <scope>NUCLEOTIDE SEQUENCE</scope>
    <source>
        <strain evidence="6">CGMCC 1.15290</strain>
    </source>
</reference>
<dbReference type="PANTHER" id="PTHR12684">
    <property type="entry name" value="PUTATIVE PHOSPHOTRANSFERASE"/>
    <property type="match status" value="1"/>
</dbReference>
<dbReference type="GO" id="GO:0006388">
    <property type="term" value="P:tRNA splicing, via endonucleolytic cleavage and ligation"/>
    <property type="evidence" value="ECO:0007669"/>
    <property type="project" value="UniProtKB-UniRule"/>
</dbReference>
<dbReference type="HAMAP" id="MF_00299">
    <property type="entry name" value="KptA"/>
    <property type="match status" value="1"/>
</dbReference>
<dbReference type="AlphaFoldDB" id="A0A917ISI5"/>
<accession>A0A917ISI5</accession>
<evidence type="ECO:0000256" key="5">
    <source>
        <dbReference type="HAMAP-Rule" id="MF_00299"/>
    </source>
</evidence>
<reference evidence="6" key="2">
    <citation type="submission" date="2020-09" db="EMBL/GenBank/DDBJ databases">
        <authorList>
            <person name="Sun Q."/>
            <person name="Zhou Y."/>
        </authorList>
    </citation>
    <scope>NUCLEOTIDE SEQUENCE</scope>
    <source>
        <strain evidence="6">CGMCC 1.15290</strain>
    </source>
</reference>
<dbReference type="SUPFAM" id="SSF56399">
    <property type="entry name" value="ADP-ribosylation"/>
    <property type="match status" value="1"/>
</dbReference>
<dbReference type="InterPro" id="IPR002745">
    <property type="entry name" value="Ptrans_KptA/Tpt1"/>
</dbReference>
<evidence type="ECO:0000256" key="1">
    <source>
        <dbReference type="ARBA" id="ARBA00009836"/>
    </source>
</evidence>
<comment type="similarity">
    <text evidence="1 5">Belongs to the KptA/TPT1 family.</text>
</comment>
<dbReference type="EMBL" id="BMIB01000001">
    <property type="protein sequence ID" value="GGH62145.1"/>
    <property type="molecule type" value="Genomic_DNA"/>
</dbReference>
<name>A0A917ISI5_9BACT</name>
<evidence type="ECO:0000313" key="6">
    <source>
        <dbReference type="EMBL" id="GGH62145.1"/>
    </source>
</evidence>
<dbReference type="Gene3D" id="3.20.170.30">
    <property type="match status" value="1"/>
</dbReference>